<dbReference type="SUPFAM" id="SSF55797">
    <property type="entry name" value="PR-1-like"/>
    <property type="match status" value="1"/>
</dbReference>
<proteinExistence type="predicted"/>
<evidence type="ECO:0000259" key="2">
    <source>
        <dbReference type="Pfam" id="PF00188"/>
    </source>
</evidence>
<dbReference type="EMBL" id="CAJOBF010001881">
    <property type="protein sequence ID" value="CAF3991969.1"/>
    <property type="molecule type" value="Genomic_DNA"/>
</dbReference>
<evidence type="ECO:0000313" key="3">
    <source>
        <dbReference type="EMBL" id="CAF1992633.1"/>
    </source>
</evidence>
<dbReference type="InterPro" id="IPR014044">
    <property type="entry name" value="CAP_dom"/>
</dbReference>
<organism evidence="3 5">
    <name type="scientific">Rotaria magnacalcarata</name>
    <dbReference type="NCBI Taxonomy" id="392030"/>
    <lineage>
        <taxon>Eukaryota</taxon>
        <taxon>Metazoa</taxon>
        <taxon>Spiralia</taxon>
        <taxon>Gnathifera</taxon>
        <taxon>Rotifera</taxon>
        <taxon>Eurotatoria</taxon>
        <taxon>Bdelloidea</taxon>
        <taxon>Philodinida</taxon>
        <taxon>Philodinidae</taxon>
        <taxon>Rotaria</taxon>
    </lineage>
</organism>
<name>A0A816MMB3_9BILA</name>
<dbReference type="Proteomes" id="UP000663887">
    <property type="component" value="Unassembled WGS sequence"/>
</dbReference>
<feature type="signal peptide" evidence="1">
    <location>
        <begin position="1"/>
        <end position="21"/>
    </location>
</feature>
<comment type="caution">
    <text evidence="3">The sequence shown here is derived from an EMBL/GenBank/DDBJ whole genome shotgun (WGS) entry which is preliminary data.</text>
</comment>
<evidence type="ECO:0000313" key="5">
    <source>
        <dbReference type="Proteomes" id="UP000663887"/>
    </source>
</evidence>
<feature type="chain" id="PRO_5035610871" description="SCP domain-containing protein" evidence="1">
    <location>
        <begin position="22"/>
        <end position="212"/>
    </location>
</feature>
<sequence>MYYFVTMLALCLFCYSSTTYGRRLKDSYDTLISSRQASANQSSSFHGMNTKEKEIFTLINNYRRQYGLPTLQASANLAYVAHTHAVDAVQNSPAVNGGNAHSWSNKGNWKPVIYTPDHRQAQLMWSKPSEISNYKYYGFEIARGFGDYRDRDRTVDPVQSVNAWKNSPAHNDVIIQRGAFQNTPMKAMGVGVYKGFACVWFGQYLDKFPPPE</sequence>
<keyword evidence="1" id="KW-0732">Signal</keyword>
<protein>
    <recommendedName>
        <fullName evidence="2">SCP domain-containing protein</fullName>
    </recommendedName>
</protein>
<dbReference type="EMBL" id="CAJNRG010000284">
    <property type="protein sequence ID" value="CAF1992633.1"/>
    <property type="molecule type" value="Genomic_DNA"/>
</dbReference>
<dbReference type="Gene3D" id="3.40.33.10">
    <property type="entry name" value="CAP"/>
    <property type="match status" value="1"/>
</dbReference>
<dbReference type="Pfam" id="PF00188">
    <property type="entry name" value="CAP"/>
    <property type="match status" value="1"/>
</dbReference>
<feature type="domain" description="SCP" evidence="2">
    <location>
        <begin position="57"/>
        <end position="194"/>
    </location>
</feature>
<dbReference type="AlphaFoldDB" id="A0A816MMB3"/>
<gene>
    <name evidence="4" type="ORF">UXM345_LOCUS15656</name>
    <name evidence="3" type="ORF">XDN619_LOCUS2930</name>
</gene>
<evidence type="ECO:0000313" key="4">
    <source>
        <dbReference type="EMBL" id="CAF3991969.1"/>
    </source>
</evidence>
<dbReference type="InterPro" id="IPR035940">
    <property type="entry name" value="CAP_sf"/>
</dbReference>
<dbReference type="Proteomes" id="UP000663842">
    <property type="component" value="Unassembled WGS sequence"/>
</dbReference>
<reference evidence="3" key="1">
    <citation type="submission" date="2021-02" db="EMBL/GenBank/DDBJ databases">
        <authorList>
            <person name="Nowell W R."/>
        </authorList>
    </citation>
    <scope>NUCLEOTIDE SEQUENCE</scope>
</reference>
<evidence type="ECO:0000256" key="1">
    <source>
        <dbReference type="SAM" id="SignalP"/>
    </source>
</evidence>
<accession>A0A816MMB3</accession>